<keyword evidence="1" id="KW-0489">Methyltransferase</keyword>
<dbReference type="EMBL" id="RHJS01000002">
    <property type="protein sequence ID" value="RRK35182.1"/>
    <property type="molecule type" value="Genomic_DNA"/>
</dbReference>
<dbReference type="InterPro" id="IPR052939">
    <property type="entry name" value="23S_rRNA_MeTrnsfrase_RlmA"/>
</dbReference>
<dbReference type="AlphaFoldDB" id="A0A426DR98"/>
<dbReference type="SUPFAM" id="SSF53335">
    <property type="entry name" value="S-adenosyl-L-methionine-dependent methyltransferases"/>
    <property type="match status" value="1"/>
</dbReference>
<evidence type="ECO:0000313" key="1">
    <source>
        <dbReference type="EMBL" id="RRK35182.1"/>
    </source>
</evidence>
<keyword evidence="1" id="KW-0808">Transferase</keyword>
<dbReference type="RefSeq" id="WP_125126459.1">
    <property type="nucleotide sequence ID" value="NZ_RHJS01000002.1"/>
</dbReference>
<accession>A0A426DR98</accession>
<sequence length="252" mass="29386">MNIKALKAFWKKEEEAAHIHGWDFSHIHGRYEEEQDLPWDYEKIVRQYLKSDLDILDYDTGGGEFLLSLGHPFERTSATEGYGPNVKLCRETLLPLGIHFKECTDPSKVPYEDKTFDIIINRHGDFDARECFRLLKKGGIFITEQVGGDNDRDLAERVLPGTQKPFPHLNLKEQQNVFEAAGFQILRGEEAYRPIRFYDVGAFVWFARIIEWEFPGFSVEKCFDRLLNMQEEIERAGRIEGTIHRFLLVAEK</sequence>
<gene>
    <name evidence="1" type="ORF">EBB54_04125</name>
</gene>
<keyword evidence="2" id="KW-1185">Reference proteome</keyword>
<protein>
    <submittedName>
        <fullName evidence="1">SAM-dependent methyltransferase</fullName>
    </submittedName>
</protein>
<name>A0A426DR98_9FIRM</name>
<dbReference type="PANTHER" id="PTHR43460:SF1">
    <property type="entry name" value="METHYLTRANSFERASE TYPE 11 DOMAIN-CONTAINING PROTEIN"/>
    <property type="match status" value="1"/>
</dbReference>
<proteinExistence type="predicted"/>
<dbReference type="Proteomes" id="UP000274920">
    <property type="component" value="Unassembled WGS sequence"/>
</dbReference>
<dbReference type="PANTHER" id="PTHR43460">
    <property type="entry name" value="METHYLTRANSFERASE"/>
    <property type="match status" value="1"/>
</dbReference>
<dbReference type="InterPro" id="IPR029063">
    <property type="entry name" value="SAM-dependent_MTases_sf"/>
</dbReference>
<reference evidence="1" key="1">
    <citation type="submission" date="2018-10" db="EMBL/GenBank/DDBJ databases">
        <title>Schaedlerella arabinophila gen. nov. sp. nov., isolated from the mouse intestinal tract and comparative analysis with the genome of the closely related altered Schaedler flora strain ASF502.</title>
        <authorList>
            <person name="Miyake S."/>
            <person name="Soh M."/>
            <person name="Seedorf H."/>
        </authorList>
    </citation>
    <scope>NUCLEOTIDE SEQUENCE [LARGE SCALE GENOMIC DNA]</scope>
    <source>
        <strain evidence="1">DSM 106076</strain>
    </source>
</reference>
<dbReference type="Gene3D" id="3.40.50.150">
    <property type="entry name" value="Vaccinia Virus protein VP39"/>
    <property type="match status" value="1"/>
</dbReference>
<organism evidence="1 2">
    <name type="scientific">Schaedlerella arabinosiphila</name>
    <dbReference type="NCBI Taxonomy" id="2044587"/>
    <lineage>
        <taxon>Bacteria</taxon>
        <taxon>Bacillati</taxon>
        <taxon>Bacillota</taxon>
        <taxon>Clostridia</taxon>
        <taxon>Lachnospirales</taxon>
        <taxon>Lachnospiraceae</taxon>
        <taxon>Schaedlerella</taxon>
    </lineage>
</organism>
<dbReference type="GO" id="GO:0032259">
    <property type="term" value="P:methylation"/>
    <property type="evidence" value="ECO:0007669"/>
    <property type="project" value="UniProtKB-KW"/>
</dbReference>
<dbReference type="GO" id="GO:0008168">
    <property type="term" value="F:methyltransferase activity"/>
    <property type="evidence" value="ECO:0007669"/>
    <property type="project" value="UniProtKB-KW"/>
</dbReference>
<comment type="caution">
    <text evidence="1">The sequence shown here is derived from an EMBL/GenBank/DDBJ whole genome shotgun (WGS) entry which is preliminary data.</text>
</comment>
<evidence type="ECO:0000313" key="2">
    <source>
        <dbReference type="Proteomes" id="UP000274920"/>
    </source>
</evidence>